<keyword evidence="5" id="KW-1185">Reference proteome</keyword>
<protein>
    <submittedName>
        <fullName evidence="4">Sulfotransferase domain-containing protein</fullName>
    </submittedName>
</protein>
<dbReference type="SUPFAM" id="SSF52540">
    <property type="entry name" value="P-loop containing nucleoside triphosphate hydrolases"/>
    <property type="match status" value="1"/>
</dbReference>
<dbReference type="InterPro" id="IPR037359">
    <property type="entry name" value="NST/OST"/>
</dbReference>
<keyword evidence="1" id="KW-0808">Transferase</keyword>
<accession>A0ABT3L1G1</accession>
<dbReference type="InterPro" id="IPR027417">
    <property type="entry name" value="P-loop_NTPase"/>
</dbReference>
<dbReference type="EMBL" id="JAIHOM010000003">
    <property type="protein sequence ID" value="MCW6034870.1"/>
    <property type="molecule type" value="Genomic_DNA"/>
</dbReference>
<sequence length="316" mass="36959">MTTPTQKPNFFIVGAPKCGTTAMHSYLEQHPEIFMLNIPDSPDNLAGGKREIHFFGSDLNFSRPTLEEYLSYFNETKDEKIRGESSVFYLYFKRAAQEIKQFNAEAKILIMLRNPLEMMYSWHSQLVFWGDENIADFATALKAEATRQKGMGIPEKRDHPVECFFYSKIACYTEQVKRYLDIFGRENVEIIIFDDFKQDTLAVYRKTLQFLGCRDDFAADFKVVNANRQVRNIAVQQFLRRPPKSLRSVVRFLIPSRIRKSLRGSLEQYNVEQKSRSPLNPELKERLQREFRPEIEQLSELLHRDLSHWVGVGGNH</sequence>
<dbReference type="Pfam" id="PF00685">
    <property type="entry name" value="Sulfotransfer_1"/>
    <property type="match status" value="1"/>
</dbReference>
<feature type="domain" description="Sulfotransferase" evidence="3">
    <location>
        <begin position="8"/>
        <end position="296"/>
    </location>
</feature>
<evidence type="ECO:0000313" key="4">
    <source>
        <dbReference type="EMBL" id="MCW6034870.1"/>
    </source>
</evidence>
<dbReference type="PANTHER" id="PTHR10605:SF56">
    <property type="entry name" value="BIFUNCTIONAL HEPARAN SULFATE N-DEACETYLASE_N-SULFOTRANSFERASE"/>
    <property type="match status" value="1"/>
</dbReference>
<keyword evidence="2" id="KW-0325">Glycoprotein</keyword>
<dbReference type="Proteomes" id="UP001526426">
    <property type="component" value="Unassembled WGS sequence"/>
</dbReference>
<evidence type="ECO:0000259" key="3">
    <source>
        <dbReference type="Pfam" id="PF00685"/>
    </source>
</evidence>
<evidence type="ECO:0000256" key="1">
    <source>
        <dbReference type="ARBA" id="ARBA00022679"/>
    </source>
</evidence>
<evidence type="ECO:0000313" key="5">
    <source>
        <dbReference type="Proteomes" id="UP001526426"/>
    </source>
</evidence>
<proteinExistence type="predicted"/>
<organism evidence="4 5">
    <name type="scientific">Spirulina subsalsa FACHB-351</name>
    <dbReference type="NCBI Taxonomy" id="234711"/>
    <lineage>
        <taxon>Bacteria</taxon>
        <taxon>Bacillati</taxon>
        <taxon>Cyanobacteriota</taxon>
        <taxon>Cyanophyceae</taxon>
        <taxon>Spirulinales</taxon>
        <taxon>Spirulinaceae</taxon>
        <taxon>Spirulina</taxon>
    </lineage>
</organism>
<dbReference type="RefSeq" id="WP_265262525.1">
    <property type="nucleotide sequence ID" value="NZ_JAIHOM010000003.1"/>
</dbReference>
<dbReference type="Gene3D" id="3.40.50.300">
    <property type="entry name" value="P-loop containing nucleotide triphosphate hydrolases"/>
    <property type="match status" value="1"/>
</dbReference>
<dbReference type="InterPro" id="IPR000863">
    <property type="entry name" value="Sulfotransferase_dom"/>
</dbReference>
<evidence type="ECO:0000256" key="2">
    <source>
        <dbReference type="ARBA" id="ARBA00023180"/>
    </source>
</evidence>
<dbReference type="PANTHER" id="PTHR10605">
    <property type="entry name" value="HEPARAN SULFATE SULFOTRANSFERASE"/>
    <property type="match status" value="1"/>
</dbReference>
<reference evidence="4 5" key="1">
    <citation type="submission" date="2021-08" db="EMBL/GenBank/DDBJ databases">
        <title>Draft genome sequence of Spirulina subsalsa with high tolerance to salinity and hype-accumulation of phycocyanin.</title>
        <authorList>
            <person name="Pei H."/>
            <person name="Jiang L."/>
        </authorList>
    </citation>
    <scope>NUCLEOTIDE SEQUENCE [LARGE SCALE GENOMIC DNA]</scope>
    <source>
        <strain evidence="4 5">FACHB-351</strain>
    </source>
</reference>
<name>A0ABT3L1G1_9CYAN</name>
<comment type="caution">
    <text evidence="4">The sequence shown here is derived from an EMBL/GenBank/DDBJ whole genome shotgun (WGS) entry which is preliminary data.</text>
</comment>
<gene>
    <name evidence="4" type="ORF">K4A83_01080</name>
</gene>